<dbReference type="SMART" id="SM00248">
    <property type="entry name" value="ANK"/>
    <property type="match status" value="7"/>
</dbReference>
<evidence type="ECO:0000313" key="1">
    <source>
        <dbReference type="EMBL" id="CAF2818338.1"/>
    </source>
</evidence>
<dbReference type="AlphaFoldDB" id="A0A7R8CGS5"/>
<proteinExistence type="predicted"/>
<accession>A0A7R8CGS5</accession>
<organism evidence="1 2">
    <name type="scientific">Lepeophtheirus salmonis</name>
    <name type="common">Salmon louse</name>
    <name type="synonym">Caligus salmonis</name>
    <dbReference type="NCBI Taxonomy" id="72036"/>
    <lineage>
        <taxon>Eukaryota</taxon>
        <taxon>Metazoa</taxon>
        <taxon>Ecdysozoa</taxon>
        <taxon>Arthropoda</taxon>
        <taxon>Crustacea</taxon>
        <taxon>Multicrustacea</taxon>
        <taxon>Hexanauplia</taxon>
        <taxon>Copepoda</taxon>
        <taxon>Siphonostomatoida</taxon>
        <taxon>Caligidae</taxon>
        <taxon>Lepeophtheirus</taxon>
    </lineage>
</organism>
<protein>
    <submittedName>
        <fullName evidence="1">(salmon louse) hypothetical protein</fullName>
    </submittedName>
</protein>
<dbReference type="Proteomes" id="UP000675881">
    <property type="component" value="Chromosome 12"/>
</dbReference>
<dbReference type="InterPro" id="IPR002110">
    <property type="entry name" value="Ankyrin_rpt"/>
</dbReference>
<keyword evidence="2" id="KW-1185">Reference proteome</keyword>
<dbReference type="OrthoDB" id="432281at2759"/>
<sequence length="592" mass="67950">MNGYGWLLIDRNTRLPHVNRFLKKVPQFQEKIDTIHEQVIRGNISCLENIFINDGISWINARDHYGHTPTHKAVMANQGDVLNYIINKYPYQIEERDNEGRTPLHYAAALFGTTSGTNKMYHYLLSGGADENVVDIQGHSAYYYQDHPQDIRHRTIQSRKPQPIGTHLIKGDPDSATSPIPPPNRAYLRSLIHSSDLEHLEKVVLDGHGYKLLHESTCIGKVSQFMFTLPNLMDTISILHNATVSGIVSVVQELLVNERLALSRDIYGATPLHKAVLFYQPKLVKLISGKYCITTRAKDQEGQTPLHYSASLHDNGIFYRYLLKCGADENIQDKHGKTAKYYVYSPGEINLNILIARCKEMPRKREPQERIKKYSIPPYQQQAVSSFLHSNPPKEMCSSSVQNWIKNLNFESIEQVVLDGYGDKLIGETASDSKIRAFIRAIPAYMKKIEQLHEAAYYGYLNTVKSCLTRRRLAISKDGRGYGIMHKVIFFGHLDVAHWLIEKYPEVLEVKDREGRLPLHYTTVNDNALKIFNLISSTTNFNPNVQDNNMRTYMYYKRHPEELNIPLWNPKSIPCSMIEIEIAKKETNYQQC</sequence>
<dbReference type="Pfam" id="PF00023">
    <property type="entry name" value="Ank"/>
    <property type="match status" value="1"/>
</dbReference>
<name>A0A7R8CGS5_LEPSM</name>
<dbReference type="Pfam" id="PF12796">
    <property type="entry name" value="Ank_2"/>
    <property type="match status" value="2"/>
</dbReference>
<dbReference type="PROSITE" id="PS50297">
    <property type="entry name" value="ANK_REP_REGION"/>
    <property type="match status" value="2"/>
</dbReference>
<dbReference type="InterPro" id="IPR036770">
    <property type="entry name" value="Ankyrin_rpt-contain_sf"/>
</dbReference>
<dbReference type="EMBL" id="HG994591">
    <property type="protein sequence ID" value="CAF2818338.1"/>
    <property type="molecule type" value="Genomic_DNA"/>
</dbReference>
<gene>
    <name evidence="1" type="ORF">LSAA_3528</name>
</gene>
<dbReference type="PANTHER" id="PTHR24172">
    <property type="entry name" value="ANK_REP_REGION DOMAIN-CONTAINING PROTEIN"/>
    <property type="match status" value="1"/>
</dbReference>
<dbReference type="SUPFAM" id="SSF48403">
    <property type="entry name" value="Ankyrin repeat"/>
    <property type="match status" value="2"/>
</dbReference>
<dbReference type="Gene3D" id="1.25.40.20">
    <property type="entry name" value="Ankyrin repeat-containing domain"/>
    <property type="match status" value="3"/>
</dbReference>
<evidence type="ECO:0000313" key="2">
    <source>
        <dbReference type="Proteomes" id="UP000675881"/>
    </source>
</evidence>
<reference evidence="1" key="1">
    <citation type="submission" date="2021-02" db="EMBL/GenBank/DDBJ databases">
        <authorList>
            <person name="Bekaert M."/>
        </authorList>
    </citation>
    <scope>NUCLEOTIDE SEQUENCE</scope>
    <source>
        <strain evidence="1">IoA-00</strain>
    </source>
</reference>
<dbReference type="PANTHER" id="PTHR24172:SF4">
    <property type="entry name" value="ANK_REP_REGION DOMAIN-CONTAINING PROTEIN"/>
    <property type="match status" value="1"/>
</dbReference>
<dbReference type="PROSITE" id="PS50088">
    <property type="entry name" value="ANK_REPEAT"/>
    <property type="match status" value="2"/>
</dbReference>